<evidence type="ECO:0000313" key="3">
    <source>
        <dbReference type="EMBL" id="PZR08890.1"/>
    </source>
</evidence>
<evidence type="ECO:0000256" key="2">
    <source>
        <dbReference type="SAM" id="MobiDB-lite"/>
    </source>
</evidence>
<keyword evidence="1" id="KW-0175">Coiled coil</keyword>
<protein>
    <submittedName>
        <fullName evidence="3">Uncharacterized protein</fullName>
    </submittedName>
</protein>
<comment type="caution">
    <text evidence="3">The sequence shown here is derived from an EMBL/GenBank/DDBJ whole genome shotgun (WGS) entry which is preliminary data.</text>
</comment>
<accession>A0A2W5T0Q0</accession>
<name>A0A2W5T0Q0_9BACT</name>
<gene>
    <name evidence="3" type="ORF">DI536_23660</name>
</gene>
<feature type="region of interest" description="Disordered" evidence="2">
    <location>
        <begin position="447"/>
        <end position="467"/>
    </location>
</feature>
<organism evidence="3 4">
    <name type="scientific">Archangium gephyra</name>
    <dbReference type="NCBI Taxonomy" id="48"/>
    <lineage>
        <taxon>Bacteria</taxon>
        <taxon>Pseudomonadati</taxon>
        <taxon>Myxococcota</taxon>
        <taxon>Myxococcia</taxon>
        <taxon>Myxococcales</taxon>
        <taxon>Cystobacterineae</taxon>
        <taxon>Archangiaceae</taxon>
        <taxon>Archangium</taxon>
    </lineage>
</organism>
<dbReference type="AlphaFoldDB" id="A0A2W5T0Q0"/>
<sequence>MMMASFSLANAVHERTRIQAAADSVAFTTATIEARAFNTVAFMNRAIAGAMVAEMGIHAWHSLAKHNVNMYQAGAMAFVIVGITELAQCPKFNIPHCIHAFQAWRIAAKYTREYRSKKSDLQGKEQKFKDAVTKYSEAIKKTYDAQKETLKNAKDAIDGPGMLVKNIAQITAPKAQILKVDMNAKGFACAVEGSDFDDECEVGGWKQKGTVKSVDERIKVMESAAMAVRNQWEKGTILERSASADGYRGQNPIGMPVLNPSNMMDIQGNEGTYMELGAPNSASVSNNSISSQSGAGFVLVTWKHGVGVGVVASGRPPSTSNEYKGIPCDGNDGCFINFRLAEEGGETDWGQPATYGAVKQGLRKMGAKSADGKGGPWELGEKGEVKMPGTDAKFKYVPNGDGYAVAKGKAYFHQLGSWAAPPNLFDPFWRAKLHPFVREEMKEALKAAGDPNGPDMLTGQTPVEGVK</sequence>
<evidence type="ECO:0000313" key="4">
    <source>
        <dbReference type="Proteomes" id="UP000249061"/>
    </source>
</evidence>
<evidence type="ECO:0000256" key="1">
    <source>
        <dbReference type="SAM" id="Coils"/>
    </source>
</evidence>
<dbReference type="Proteomes" id="UP000249061">
    <property type="component" value="Unassembled WGS sequence"/>
</dbReference>
<dbReference type="EMBL" id="QFQP01000023">
    <property type="protein sequence ID" value="PZR08890.1"/>
    <property type="molecule type" value="Genomic_DNA"/>
</dbReference>
<feature type="coiled-coil region" evidence="1">
    <location>
        <begin position="107"/>
        <end position="156"/>
    </location>
</feature>
<proteinExistence type="predicted"/>
<reference evidence="3 4" key="1">
    <citation type="submission" date="2017-08" db="EMBL/GenBank/DDBJ databases">
        <title>Infants hospitalized years apart are colonized by the same room-sourced microbial strains.</title>
        <authorList>
            <person name="Brooks B."/>
            <person name="Olm M.R."/>
            <person name="Firek B.A."/>
            <person name="Baker R."/>
            <person name="Thomas B.C."/>
            <person name="Morowitz M.J."/>
            <person name="Banfield J.F."/>
        </authorList>
    </citation>
    <scope>NUCLEOTIDE SEQUENCE [LARGE SCALE GENOMIC DNA]</scope>
    <source>
        <strain evidence="3">S2_003_000_R2_14</strain>
    </source>
</reference>